<keyword evidence="2" id="KW-1185">Reference proteome</keyword>
<sequence length="56" mass="6322">MQVTAGASTRPGYVSLSKNVTDNADDWLTDHAQTSGTVWMAWEWRPSARTRARRVE</sequence>
<dbReference type="EMBL" id="CT573213">
    <property type="protein sequence ID" value="CAJ59532.1"/>
    <property type="molecule type" value="Genomic_DNA"/>
</dbReference>
<evidence type="ECO:0000313" key="1">
    <source>
        <dbReference type="EMBL" id="CAJ59532.1"/>
    </source>
</evidence>
<accession>Q0RSD2</accession>
<protein>
    <submittedName>
        <fullName evidence="1">Uncharacterized protein</fullName>
    </submittedName>
</protein>
<reference evidence="1 2" key="1">
    <citation type="journal article" date="2007" name="Genome Res.">
        <title>Genome characteristics of facultatively symbiotic Frankia sp. strains reflect host range and host plant biogeography.</title>
        <authorList>
            <person name="Normand P."/>
            <person name="Lapierre P."/>
            <person name="Tisa L.S."/>
            <person name="Gogarten J.P."/>
            <person name="Alloisio N."/>
            <person name="Bagnarol E."/>
            <person name="Bassi C.A."/>
            <person name="Berry A.M."/>
            <person name="Bickhart D.M."/>
            <person name="Choisne N."/>
            <person name="Couloux A."/>
            <person name="Cournoyer B."/>
            <person name="Cruveiller S."/>
            <person name="Daubin V."/>
            <person name="Demange N."/>
            <person name="Francino M.P."/>
            <person name="Goltsman E."/>
            <person name="Huang Y."/>
            <person name="Kopp O.R."/>
            <person name="Labarre L."/>
            <person name="Lapidus A."/>
            <person name="Lavire C."/>
            <person name="Marechal J."/>
            <person name="Martinez M."/>
            <person name="Mastronunzio J.E."/>
            <person name="Mullin B.C."/>
            <person name="Niemann J."/>
            <person name="Pujic P."/>
            <person name="Rawnsley T."/>
            <person name="Rouy Z."/>
            <person name="Schenowitz C."/>
            <person name="Sellstedt A."/>
            <person name="Tavares F."/>
            <person name="Tomkins J.P."/>
            <person name="Vallenet D."/>
            <person name="Valverde C."/>
            <person name="Wall L.G."/>
            <person name="Wang Y."/>
            <person name="Medigue C."/>
            <person name="Benson D.R."/>
        </authorList>
    </citation>
    <scope>NUCLEOTIDE SEQUENCE [LARGE SCALE GENOMIC DNA]</scope>
    <source>
        <strain evidence="2">DSM 45986 / CECT 9034 / ACN14a</strain>
    </source>
</reference>
<gene>
    <name evidence="1" type="ordered locus">FRAAL0864</name>
</gene>
<name>Q0RSD2_FRAAA</name>
<organism evidence="1 2">
    <name type="scientific">Frankia alni (strain DSM 45986 / CECT 9034 / ACN14a)</name>
    <dbReference type="NCBI Taxonomy" id="326424"/>
    <lineage>
        <taxon>Bacteria</taxon>
        <taxon>Bacillati</taxon>
        <taxon>Actinomycetota</taxon>
        <taxon>Actinomycetes</taxon>
        <taxon>Frankiales</taxon>
        <taxon>Frankiaceae</taxon>
        <taxon>Frankia</taxon>
    </lineage>
</organism>
<dbReference type="HOGENOM" id="CLU_3007664_0_0_11"/>
<evidence type="ECO:0000313" key="2">
    <source>
        <dbReference type="Proteomes" id="UP000000657"/>
    </source>
</evidence>
<dbReference type="Proteomes" id="UP000000657">
    <property type="component" value="Chromosome"/>
</dbReference>
<proteinExistence type="predicted"/>
<dbReference type="KEGG" id="fal:FRAAL0864"/>
<dbReference type="AlphaFoldDB" id="Q0RSD2"/>